<keyword evidence="4" id="KW-0997">Cell inner membrane</keyword>
<evidence type="ECO:0000256" key="9">
    <source>
        <dbReference type="SAM" id="Phobius"/>
    </source>
</evidence>
<feature type="transmembrane region" description="Helical" evidence="9">
    <location>
        <begin position="77"/>
        <end position="98"/>
    </location>
</feature>
<dbReference type="RefSeq" id="WP_264140342.1">
    <property type="nucleotide sequence ID" value="NZ_JAOYOD010000001.1"/>
</dbReference>
<dbReference type="Pfam" id="PF04143">
    <property type="entry name" value="Sulf_transp"/>
    <property type="match status" value="1"/>
</dbReference>
<organism evidence="10 11">
    <name type="scientific">Reichenbachiella ulvae</name>
    <dbReference type="NCBI Taxonomy" id="2980104"/>
    <lineage>
        <taxon>Bacteria</taxon>
        <taxon>Pseudomonadati</taxon>
        <taxon>Bacteroidota</taxon>
        <taxon>Cytophagia</taxon>
        <taxon>Cytophagales</taxon>
        <taxon>Reichenbachiellaceae</taxon>
        <taxon>Reichenbachiella</taxon>
    </lineage>
</organism>
<keyword evidence="5 9" id="KW-0812">Transmembrane</keyword>
<evidence type="ECO:0000313" key="11">
    <source>
        <dbReference type="Proteomes" id="UP001300692"/>
    </source>
</evidence>
<evidence type="ECO:0000256" key="2">
    <source>
        <dbReference type="ARBA" id="ARBA00022448"/>
    </source>
</evidence>
<evidence type="ECO:0000313" key="10">
    <source>
        <dbReference type="EMBL" id="MCV9389424.1"/>
    </source>
</evidence>
<evidence type="ECO:0000256" key="6">
    <source>
        <dbReference type="ARBA" id="ARBA00022989"/>
    </source>
</evidence>
<evidence type="ECO:0000256" key="7">
    <source>
        <dbReference type="ARBA" id="ARBA00023136"/>
    </source>
</evidence>
<gene>
    <name evidence="10" type="ORF">N7U62_22350</name>
</gene>
<feature type="transmembrane region" description="Helical" evidence="9">
    <location>
        <begin position="17"/>
        <end position="35"/>
    </location>
</feature>
<evidence type="ECO:0000256" key="5">
    <source>
        <dbReference type="ARBA" id="ARBA00022692"/>
    </source>
</evidence>
<keyword evidence="7 9" id="KW-0472">Membrane</keyword>
<sequence length="177" mass="18951">MENHNYITHKTKYMNPYIAGLILGFVLLGAFYLTGRGLGASGAMKSVVVTSVETVSHEKAENSAFYSKYIADGKNPMSSWLVFQVLGVLVGGFLSGALSGRLKLTNEHSPNITSHKRIVMAVLGGMLFGFGSQLGRGCTSGAALSGMATLSLAGFVTMVAIFGTAFLFAYFFRKNWI</sequence>
<evidence type="ECO:0000256" key="8">
    <source>
        <dbReference type="ARBA" id="ARBA00035655"/>
    </source>
</evidence>
<protein>
    <submittedName>
        <fullName evidence="10">YeeE/YedE family protein</fullName>
    </submittedName>
</protein>
<comment type="subcellular location">
    <subcellularLocation>
        <location evidence="1">Cell inner membrane</location>
        <topology evidence="1">Multi-pass membrane protein</topology>
    </subcellularLocation>
</comment>
<comment type="similarity">
    <text evidence="8">Belongs to the TsuA/YedE (TC 9.B.102) family.</text>
</comment>
<evidence type="ECO:0000256" key="4">
    <source>
        <dbReference type="ARBA" id="ARBA00022519"/>
    </source>
</evidence>
<comment type="caution">
    <text evidence="10">The sequence shown here is derived from an EMBL/GenBank/DDBJ whole genome shotgun (WGS) entry which is preliminary data.</text>
</comment>
<evidence type="ECO:0000256" key="3">
    <source>
        <dbReference type="ARBA" id="ARBA00022475"/>
    </source>
</evidence>
<dbReference type="PANTHER" id="PTHR30574:SF1">
    <property type="entry name" value="SULPHUR TRANSPORT DOMAIN-CONTAINING PROTEIN"/>
    <property type="match status" value="1"/>
</dbReference>
<keyword evidence="2" id="KW-0813">Transport</keyword>
<feature type="transmembrane region" description="Helical" evidence="9">
    <location>
        <begin position="147"/>
        <end position="172"/>
    </location>
</feature>
<dbReference type="EMBL" id="JAOYOD010000001">
    <property type="protein sequence ID" value="MCV9389424.1"/>
    <property type="molecule type" value="Genomic_DNA"/>
</dbReference>
<keyword evidence="3" id="KW-1003">Cell membrane</keyword>
<feature type="transmembrane region" description="Helical" evidence="9">
    <location>
        <begin position="118"/>
        <end position="135"/>
    </location>
</feature>
<keyword evidence="11" id="KW-1185">Reference proteome</keyword>
<accession>A0ABT3D0S6</accession>
<name>A0ABT3D0S6_9BACT</name>
<evidence type="ECO:0000256" key="1">
    <source>
        <dbReference type="ARBA" id="ARBA00004429"/>
    </source>
</evidence>
<proteinExistence type="inferred from homology"/>
<dbReference type="Proteomes" id="UP001300692">
    <property type="component" value="Unassembled WGS sequence"/>
</dbReference>
<dbReference type="PANTHER" id="PTHR30574">
    <property type="entry name" value="INNER MEMBRANE PROTEIN YEDE"/>
    <property type="match status" value="1"/>
</dbReference>
<keyword evidence="6 9" id="KW-1133">Transmembrane helix</keyword>
<reference evidence="10 11" key="1">
    <citation type="submission" date="2022-10" db="EMBL/GenBank/DDBJ databases">
        <title>Comparative genomics and taxonomic characterization of three novel marine species of genus Reichenbachiella exhibiting antioxidant and polysaccharide degradation activities.</title>
        <authorList>
            <person name="Muhammad N."/>
            <person name="Lee Y.-J."/>
            <person name="Ko J."/>
            <person name="Kim S.-G."/>
        </authorList>
    </citation>
    <scope>NUCLEOTIDE SEQUENCE [LARGE SCALE GENOMIC DNA]</scope>
    <source>
        <strain evidence="10 11">ABR2-5</strain>
    </source>
</reference>
<dbReference type="InterPro" id="IPR007272">
    <property type="entry name" value="Sulf_transp_TsuA/YedE"/>
</dbReference>